<dbReference type="EMBL" id="CABEEZ010000069">
    <property type="protein sequence ID" value="VTR31210.1"/>
    <property type="molecule type" value="Genomic_DNA"/>
</dbReference>
<keyword evidence="1" id="KW-0808">Transferase</keyword>
<protein>
    <submittedName>
        <fullName evidence="1">Probable inorganic polyphosphate/ATP-NAD kinase</fullName>
        <ecNumber evidence="1">2.7.1.23</ecNumber>
    </submittedName>
</protein>
<dbReference type="InterPro" id="IPR016064">
    <property type="entry name" value="NAD/diacylglycerol_kinase_sf"/>
</dbReference>
<proteinExistence type="predicted"/>
<dbReference type="GO" id="GO:0003951">
    <property type="term" value="F:NAD+ kinase activity"/>
    <property type="evidence" value="ECO:0007669"/>
    <property type="project" value="UniProtKB-EC"/>
</dbReference>
<dbReference type="EC" id="2.7.1.23" evidence="1"/>
<dbReference type="SUPFAM" id="SSF111331">
    <property type="entry name" value="NAD kinase/diacylglycerol kinase-like"/>
    <property type="match status" value="1"/>
</dbReference>
<accession>A0A4U9UD94</accession>
<reference evidence="1" key="1">
    <citation type="submission" date="2019-05" db="EMBL/GenBank/DDBJ databases">
        <authorList>
            <consortium name="Pathogen Informatics"/>
        </authorList>
    </citation>
    <scope>NUCLEOTIDE SEQUENCE [LARGE SCALE GENOMIC DNA]</scope>
    <source>
        <strain evidence="1">NCTC12965</strain>
    </source>
</reference>
<dbReference type="InterPro" id="IPR017438">
    <property type="entry name" value="ATP-NAD_kinase_N"/>
</dbReference>
<name>A0A4U9UD94_SERFO</name>
<keyword evidence="1" id="KW-0418">Kinase</keyword>
<sequence length="80" mass="8827">MLGTRVTLPHWLLMKCCLNGLVARGYKVILERQIAHDLGMKDVDTGSLAEIGQRADLAVVVGGDGNMLAQRGYWRVMTSR</sequence>
<evidence type="ECO:0000313" key="1">
    <source>
        <dbReference type="EMBL" id="VTR31210.1"/>
    </source>
</evidence>
<dbReference type="AlphaFoldDB" id="A0A4U9UD94"/>
<organism evidence="1">
    <name type="scientific">Serratia fonticola</name>
    <dbReference type="NCBI Taxonomy" id="47917"/>
    <lineage>
        <taxon>Bacteria</taxon>
        <taxon>Pseudomonadati</taxon>
        <taxon>Pseudomonadota</taxon>
        <taxon>Gammaproteobacteria</taxon>
        <taxon>Enterobacterales</taxon>
        <taxon>Yersiniaceae</taxon>
        <taxon>Serratia</taxon>
    </lineage>
</organism>
<gene>
    <name evidence="1" type="primary">ppnK_3</name>
    <name evidence="1" type="ORF">NCTC12965_03177</name>
</gene>
<dbReference type="Gene3D" id="3.40.50.10330">
    <property type="entry name" value="Probable inorganic polyphosphate/atp-NAD kinase, domain 1"/>
    <property type="match status" value="1"/>
</dbReference>